<dbReference type="RefSeq" id="WP_077422882.1">
    <property type="nucleotide sequence ID" value="NZ_MLHQ01000006.1"/>
</dbReference>
<evidence type="ECO:0000259" key="6">
    <source>
        <dbReference type="Pfam" id="PF00108"/>
    </source>
</evidence>
<evidence type="ECO:0000256" key="1">
    <source>
        <dbReference type="ARBA" id="ARBA00010982"/>
    </source>
</evidence>
<dbReference type="InterPro" id="IPR020613">
    <property type="entry name" value="Thiolase_CS"/>
</dbReference>
<feature type="domain" description="Thiolase N-terminal" evidence="6">
    <location>
        <begin position="4"/>
        <end position="263"/>
    </location>
</feature>
<dbReference type="NCBIfam" id="TIGR01930">
    <property type="entry name" value="AcCoA-C-Actrans"/>
    <property type="match status" value="1"/>
</dbReference>
<feature type="domain" description="Thiolase C-terminal" evidence="7">
    <location>
        <begin position="270"/>
        <end position="392"/>
    </location>
</feature>
<evidence type="ECO:0000313" key="8">
    <source>
        <dbReference type="EMBL" id="OOF59944.1"/>
    </source>
</evidence>
<dbReference type="PANTHER" id="PTHR18919:SF164">
    <property type="entry name" value="ACETYL-COA ACETYLTRANSFERASE"/>
    <property type="match status" value="1"/>
</dbReference>
<dbReference type="Proteomes" id="UP000188602">
    <property type="component" value="Unassembled WGS sequence"/>
</dbReference>
<sequence>MKNIVIVSAARTAIGTFGGGLSTVSAVDLGAVVIQEALKRANVSTQQVDEVIMGNVLQAGLGQNPARQAALKAGIGEEVSSFTLNKVCGSGLKAVVLGAQAIASGDAEVVVVGGMENMSQAPYVLDGKVRSGAKMGNLTLKDTMVEDGLTCAINHYHMGITAENIAQKHGFSREEQDQFALSSQQKAKQAVESGAFLAEIVPVVVKTRQGESLFQQDEHPKSNTTEESLAKLRPAFIKDGTVTAGNASGLNDGAAALVLMSESKANSLGLKPLARIRSYAASGNDPKVMGLGPVPAVQKALAKADLTLEQIDLIEANEAFAAQALGVAKELQLDLRKTNINGGAIALGHPIGASGARILVTLLHSLQAQHKQLGLATLCIGGGQGIAMIVERI</sequence>
<dbReference type="PROSITE" id="PS00099">
    <property type="entry name" value="THIOLASE_3"/>
    <property type="match status" value="1"/>
</dbReference>
<dbReference type="InterPro" id="IPR002155">
    <property type="entry name" value="Thiolase"/>
</dbReference>
<dbReference type="PIRSF" id="PIRSF000429">
    <property type="entry name" value="Ac-CoA_Ac_transf"/>
    <property type="match status" value="1"/>
</dbReference>
<dbReference type="Gene3D" id="3.40.47.10">
    <property type="match status" value="2"/>
</dbReference>
<organism evidence="8 9">
    <name type="scientific">Rodentibacter myodis</name>
    <dbReference type="NCBI Taxonomy" id="1907939"/>
    <lineage>
        <taxon>Bacteria</taxon>
        <taxon>Pseudomonadati</taxon>
        <taxon>Pseudomonadota</taxon>
        <taxon>Gammaproteobacteria</taxon>
        <taxon>Pasteurellales</taxon>
        <taxon>Pasteurellaceae</taxon>
        <taxon>Rodentibacter</taxon>
    </lineage>
</organism>
<evidence type="ECO:0000256" key="4">
    <source>
        <dbReference type="PIRSR" id="PIRSR000429-1"/>
    </source>
</evidence>
<keyword evidence="3 5" id="KW-0012">Acyltransferase</keyword>
<evidence type="ECO:0000256" key="5">
    <source>
        <dbReference type="RuleBase" id="RU003557"/>
    </source>
</evidence>
<dbReference type="AlphaFoldDB" id="A0A1V3JTB8"/>
<feature type="active site" description="Proton acceptor" evidence="4">
    <location>
        <position position="379"/>
    </location>
</feature>
<comment type="similarity">
    <text evidence="1 5">Belongs to the thiolase-like superfamily. Thiolase family.</text>
</comment>
<dbReference type="InterPro" id="IPR020617">
    <property type="entry name" value="Thiolase_C"/>
</dbReference>
<feature type="active site" description="Proton acceptor" evidence="4">
    <location>
        <position position="349"/>
    </location>
</feature>
<dbReference type="EMBL" id="MLHQ01000006">
    <property type="protein sequence ID" value="OOF59944.1"/>
    <property type="molecule type" value="Genomic_DNA"/>
</dbReference>
<dbReference type="CDD" id="cd00751">
    <property type="entry name" value="thiolase"/>
    <property type="match status" value="1"/>
</dbReference>
<dbReference type="InterPro" id="IPR020616">
    <property type="entry name" value="Thiolase_N"/>
</dbReference>
<protein>
    <submittedName>
        <fullName evidence="8">Acetyl-CoA acetyltransferase</fullName>
    </submittedName>
</protein>
<reference evidence="8 9" key="1">
    <citation type="submission" date="2016-10" db="EMBL/GenBank/DDBJ databases">
        <title>Rodentibacter gen. nov. and new species.</title>
        <authorList>
            <person name="Christensen H."/>
        </authorList>
    </citation>
    <scope>NUCLEOTIDE SEQUENCE [LARGE SCALE GENOMIC DNA]</scope>
    <source>
        <strain evidence="8 9">Ac151</strain>
    </source>
</reference>
<dbReference type="GO" id="GO:0044281">
    <property type="term" value="P:small molecule metabolic process"/>
    <property type="evidence" value="ECO:0007669"/>
    <property type="project" value="UniProtKB-ARBA"/>
</dbReference>
<comment type="caution">
    <text evidence="8">The sequence shown here is derived from an EMBL/GenBank/DDBJ whole genome shotgun (WGS) entry which is preliminary data.</text>
</comment>
<dbReference type="InterPro" id="IPR016039">
    <property type="entry name" value="Thiolase-like"/>
</dbReference>
<gene>
    <name evidence="8" type="ORF">BKL49_01530</name>
</gene>
<dbReference type="Pfam" id="PF00108">
    <property type="entry name" value="Thiolase_N"/>
    <property type="match status" value="1"/>
</dbReference>
<evidence type="ECO:0000259" key="7">
    <source>
        <dbReference type="Pfam" id="PF02803"/>
    </source>
</evidence>
<dbReference type="InterPro" id="IPR020615">
    <property type="entry name" value="Thiolase_acyl_enz_int_AS"/>
</dbReference>
<dbReference type="OrthoDB" id="9764638at2"/>
<evidence type="ECO:0000313" key="9">
    <source>
        <dbReference type="Proteomes" id="UP000188602"/>
    </source>
</evidence>
<dbReference type="SUPFAM" id="SSF53901">
    <property type="entry name" value="Thiolase-like"/>
    <property type="match status" value="2"/>
</dbReference>
<dbReference type="Pfam" id="PF02803">
    <property type="entry name" value="Thiolase_C"/>
    <property type="match status" value="1"/>
</dbReference>
<proteinExistence type="inferred from homology"/>
<accession>A0A1V3JTB8</accession>
<name>A0A1V3JTB8_9PAST</name>
<dbReference type="GO" id="GO:0003988">
    <property type="term" value="F:acetyl-CoA C-acyltransferase activity"/>
    <property type="evidence" value="ECO:0007669"/>
    <property type="project" value="UniProtKB-ARBA"/>
</dbReference>
<feature type="active site" description="Acyl-thioester intermediate" evidence="4">
    <location>
        <position position="88"/>
    </location>
</feature>
<evidence type="ECO:0000256" key="2">
    <source>
        <dbReference type="ARBA" id="ARBA00022679"/>
    </source>
</evidence>
<dbReference type="FunFam" id="3.40.47.10:FF:000010">
    <property type="entry name" value="Acetyl-CoA acetyltransferase (Thiolase)"/>
    <property type="match status" value="1"/>
</dbReference>
<dbReference type="STRING" id="1907939.BKL49_01530"/>
<dbReference type="InterPro" id="IPR020610">
    <property type="entry name" value="Thiolase_AS"/>
</dbReference>
<keyword evidence="9" id="KW-1185">Reference proteome</keyword>
<evidence type="ECO:0000256" key="3">
    <source>
        <dbReference type="ARBA" id="ARBA00023315"/>
    </source>
</evidence>
<dbReference type="PROSITE" id="PS00098">
    <property type="entry name" value="THIOLASE_1"/>
    <property type="match status" value="1"/>
</dbReference>
<keyword evidence="2 5" id="KW-0808">Transferase</keyword>
<dbReference type="PROSITE" id="PS00737">
    <property type="entry name" value="THIOLASE_2"/>
    <property type="match status" value="1"/>
</dbReference>
<dbReference type="PANTHER" id="PTHR18919">
    <property type="entry name" value="ACETYL-COA C-ACYLTRANSFERASE"/>
    <property type="match status" value="1"/>
</dbReference>